<dbReference type="KEGG" id="vg:77946406"/>
<evidence type="ECO:0000313" key="2">
    <source>
        <dbReference type="Proteomes" id="UP000664915"/>
    </source>
</evidence>
<evidence type="ECO:0000313" key="1">
    <source>
        <dbReference type="EMBL" id="QPX48201.1"/>
    </source>
</evidence>
<dbReference type="Proteomes" id="UP000664915">
    <property type="component" value="Segment"/>
</dbReference>
<protein>
    <submittedName>
        <fullName evidence="1">Uncharacterized protein</fullName>
    </submittedName>
</protein>
<sequence length="169" mass="19874">MNIFVTHQFPAECAIALPDRHITKMPLECCQMLSIVASKWYHNYGSLHKKDGNPYATEKGAFRNHPCTQWAAKSIDNAYWLIKHGMNLCDEFQLRYGKAHSCYNTLLEAYYLFPKGKLTNVTPFARAMPDEFKYDTSIDTFEAYKRYIASKIWVKDNYLRMPERKPEWI</sequence>
<dbReference type="Pfam" id="PF03013">
    <property type="entry name" value="Pyr_excise"/>
    <property type="match status" value="1"/>
</dbReference>
<proteinExistence type="predicted"/>
<dbReference type="EMBL" id="MW015081">
    <property type="protein sequence ID" value="QPX48201.1"/>
    <property type="molecule type" value="Genomic_DNA"/>
</dbReference>
<dbReference type="InterPro" id="IPR004260">
    <property type="entry name" value="Pyr-dimer_DNA_glycosylase"/>
</dbReference>
<dbReference type="RefSeq" id="YP_010670211.1">
    <property type="nucleotide sequence ID" value="NC_070963.1"/>
</dbReference>
<dbReference type="GeneID" id="77946406"/>
<organism evidence="1 2">
    <name type="scientific">Synechococcus phage S-SRM01</name>
    <dbReference type="NCBI Taxonomy" id="2781608"/>
    <lineage>
        <taxon>Viruses</taxon>
        <taxon>Duplodnaviria</taxon>
        <taxon>Heunggongvirae</taxon>
        <taxon>Uroviricota</taxon>
        <taxon>Caudoviricetes</taxon>
        <taxon>Pantevenvirales</taxon>
        <taxon>Kyanoviridae</taxon>
        <taxon>Serangoonvirus</taxon>
        <taxon>Serangoonvirus essarone</taxon>
    </lineage>
</organism>
<reference evidence="1" key="1">
    <citation type="submission" date="2020-09" db="EMBL/GenBank/DDBJ databases">
        <authorList>
            <person name="Zhang D."/>
            <person name="Hatherill J.R."/>
            <person name="Ramirez J.F."/>
            <person name="Edinger B."/>
            <person name="Balarin R."/>
            <person name="Sullivan A."/>
            <person name="Humpal K.M."/>
            <person name="Guseva A."/>
            <person name="Butela K.A."/>
            <person name="Garlena R.A."/>
            <person name="Russell D.A."/>
            <person name="Pope W.H."/>
            <person name="Jacobs-Sera D."/>
            <person name="Hatfull G.F."/>
        </authorList>
    </citation>
    <scope>NUCLEOTIDE SEQUENCE</scope>
</reference>
<accession>A0A879R2H7</accession>
<keyword evidence="2" id="KW-1185">Reference proteome</keyword>
<name>A0A879R2H7_9CAUD</name>